<organism evidence="3 4">
    <name type="scientific">Streptosporangium subroseum</name>
    <dbReference type="NCBI Taxonomy" id="106412"/>
    <lineage>
        <taxon>Bacteria</taxon>
        <taxon>Bacillati</taxon>
        <taxon>Actinomycetota</taxon>
        <taxon>Actinomycetes</taxon>
        <taxon>Streptosporangiales</taxon>
        <taxon>Streptosporangiaceae</taxon>
        <taxon>Streptosporangium</taxon>
    </lineage>
</organism>
<dbReference type="EMBL" id="FZOD01000004">
    <property type="protein sequence ID" value="SNS11968.1"/>
    <property type="molecule type" value="Genomic_DNA"/>
</dbReference>
<reference evidence="3 4" key="1">
    <citation type="submission" date="2017-06" db="EMBL/GenBank/DDBJ databases">
        <authorList>
            <person name="Kim H.J."/>
            <person name="Triplett B.A."/>
        </authorList>
    </citation>
    <scope>NUCLEOTIDE SEQUENCE [LARGE SCALE GENOMIC DNA]</scope>
    <source>
        <strain evidence="3 4">CGMCC 4.2132</strain>
    </source>
</reference>
<accession>A0A239BX05</accession>
<feature type="transmembrane region" description="Helical" evidence="2">
    <location>
        <begin position="28"/>
        <end position="48"/>
    </location>
</feature>
<feature type="compositionally biased region" description="Basic and acidic residues" evidence="1">
    <location>
        <begin position="281"/>
        <end position="293"/>
    </location>
</feature>
<feature type="compositionally biased region" description="Low complexity" evidence="1">
    <location>
        <begin position="198"/>
        <end position="212"/>
    </location>
</feature>
<keyword evidence="2" id="KW-0812">Transmembrane</keyword>
<evidence type="ECO:0000313" key="3">
    <source>
        <dbReference type="EMBL" id="SNS11968.1"/>
    </source>
</evidence>
<dbReference type="Proteomes" id="UP000198282">
    <property type="component" value="Unassembled WGS sequence"/>
</dbReference>
<sequence length="614" mass="63393">MILVSAGLVLTAIVLLIAGFVLGQAYLVMWSIAISLLSAVFLVIGALLRRHELFPGGHAGAAPAFPQKGPVPAGPLPAPHMMPNQTSPHPPQMMMPRGMQQTATVAAQPRLSPMARPVPAARQGPLDDGAIVLVIPGRKRYHVAGCRQLVGRDHEELTHEEAREEGFTPCTTCLPESIAGAQPQDAPAGAQEPVKPLGQVASSQESSSSGASREPGHHEATARFTSPYKPVASPAGQETSSRQESPLAGQEISASGQETVVPPAKPYAHPPAAQTPPSESGRTRSQEPGETRPQEPVNPPPRTGQSAVPSFSFLSPSIPEIPPAESEATSWFNRDAVAPAESGTEAPANPDPELVKPGSPAESEPATRKPAEPGSPTAAESSTGSEASARSETSADQPETPEPVKPEAAGSKSAKPEASGSQAVKPETAESESAESETASAKGAAPEASSEVKRKAPAVPAPAEPADDVAEPVESAETASGRAGQPVPADLTPAESAAAEPDEAAVQSAQKAQERVPFEDRDDDDTSPGGIPVIWDRPGSADPEAEPDQEAEPDRETESGPKREAVKVIAGTRRFHDSDCPLIKGMGGSGVETMSQSEAEDAGLTSCPVCLSDH</sequence>
<keyword evidence="2" id="KW-0472">Membrane</keyword>
<feature type="compositionally biased region" description="Low complexity" evidence="1">
    <location>
        <begin position="493"/>
        <end position="509"/>
    </location>
</feature>
<feature type="compositionally biased region" description="Basic and acidic residues" evidence="1">
    <location>
        <begin position="552"/>
        <end position="564"/>
    </location>
</feature>
<feature type="compositionally biased region" description="Low complexity" evidence="1">
    <location>
        <begin position="179"/>
        <end position="191"/>
    </location>
</feature>
<feature type="region of interest" description="Disordered" evidence="1">
    <location>
        <begin position="174"/>
        <end position="564"/>
    </location>
</feature>
<protein>
    <submittedName>
        <fullName evidence="3">Uncharacterized protein</fullName>
    </submittedName>
</protein>
<feature type="compositionally biased region" description="Low complexity" evidence="1">
    <location>
        <begin position="375"/>
        <end position="395"/>
    </location>
</feature>
<evidence type="ECO:0000256" key="2">
    <source>
        <dbReference type="SAM" id="Phobius"/>
    </source>
</evidence>
<feature type="compositionally biased region" description="Low complexity" evidence="1">
    <location>
        <begin position="315"/>
        <end position="328"/>
    </location>
</feature>
<evidence type="ECO:0000313" key="4">
    <source>
        <dbReference type="Proteomes" id="UP000198282"/>
    </source>
</evidence>
<evidence type="ECO:0000256" key="1">
    <source>
        <dbReference type="SAM" id="MobiDB-lite"/>
    </source>
</evidence>
<keyword evidence="4" id="KW-1185">Reference proteome</keyword>
<feature type="compositionally biased region" description="Polar residues" evidence="1">
    <location>
        <begin position="303"/>
        <end position="314"/>
    </location>
</feature>
<proteinExistence type="predicted"/>
<gene>
    <name evidence="3" type="ORF">SAMN05216276_1004162</name>
</gene>
<feature type="region of interest" description="Disordered" evidence="1">
    <location>
        <begin position="64"/>
        <end position="85"/>
    </location>
</feature>
<name>A0A239BX05_9ACTN</name>
<dbReference type="AlphaFoldDB" id="A0A239BX05"/>
<dbReference type="OrthoDB" id="3638805at2"/>
<keyword evidence="2" id="KW-1133">Transmembrane helix</keyword>
<dbReference type="RefSeq" id="WP_143653124.1">
    <property type="nucleotide sequence ID" value="NZ_FZOD01000004.1"/>
</dbReference>
<feature type="region of interest" description="Disordered" evidence="1">
    <location>
        <begin position="577"/>
        <end position="605"/>
    </location>
</feature>